<name>A0ABT6CU10_9MICC</name>
<comment type="caution">
    <text evidence="2">The sequence shown here is derived from an EMBL/GenBank/DDBJ whole genome shotgun (WGS) entry which is preliminary data.</text>
</comment>
<evidence type="ECO:0000256" key="1">
    <source>
        <dbReference type="SAM" id="MobiDB-lite"/>
    </source>
</evidence>
<dbReference type="RefSeq" id="WP_277358088.1">
    <property type="nucleotide sequence ID" value="NZ_JAROKN010000012.1"/>
</dbReference>
<protein>
    <submittedName>
        <fullName evidence="2">Uncharacterized protein</fullName>
    </submittedName>
</protein>
<dbReference type="EMBL" id="JAROKN010000012">
    <property type="protein sequence ID" value="MDF9277556.1"/>
    <property type="molecule type" value="Genomic_DNA"/>
</dbReference>
<organism evidence="2 3">
    <name type="scientific">Arthrobacter vasquezii</name>
    <dbReference type="NCBI Taxonomy" id="2977629"/>
    <lineage>
        <taxon>Bacteria</taxon>
        <taxon>Bacillati</taxon>
        <taxon>Actinomycetota</taxon>
        <taxon>Actinomycetes</taxon>
        <taxon>Micrococcales</taxon>
        <taxon>Micrococcaceae</taxon>
        <taxon>Arthrobacter</taxon>
    </lineage>
</organism>
<keyword evidence="3" id="KW-1185">Reference proteome</keyword>
<accession>A0ABT6CU10</accession>
<sequence>MSSPAAAVVQAVPPGQFPGGTRRALSAVDQAADKARLKAELQSKINGMQNSRPSSRRLPTVPVLAGILPGGGLQAGAAYSVTNSTTLAMALLAGPSGAGAWCSVIGMPTFSVEAAAGFGIALDKLVLVPHPGDQWLTVTAAMVDVVSIVLTCAPQHVAPSDASRLMARLRQRGAALVTMGPWPHSEATLSVTGSNWQGLGSGTGHLRSRRMRITAHASTGRSRTADLWLPDLHHGPWSTSRSPSAPAAHSESGQQEFFSRPARAS</sequence>
<evidence type="ECO:0000313" key="3">
    <source>
        <dbReference type="Proteomes" id="UP001220456"/>
    </source>
</evidence>
<gene>
    <name evidence="2" type="ORF">P4U43_07110</name>
</gene>
<proteinExistence type="predicted"/>
<evidence type="ECO:0000313" key="2">
    <source>
        <dbReference type="EMBL" id="MDF9277556.1"/>
    </source>
</evidence>
<dbReference type="Proteomes" id="UP001220456">
    <property type="component" value="Unassembled WGS sequence"/>
</dbReference>
<feature type="region of interest" description="Disordered" evidence="1">
    <location>
        <begin position="237"/>
        <end position="265"/>
    </location>
</feature>
<reference evidence="2 3" key="1">
    <citation type="journal article" date="2023" name="Int. J. Syst. Evol. Microbiol.">
        <title>Arthrobacter vasquezii sp. nov., isolated from a soil sample from Union Glacier, Antarctica.</title>
        <authorList>
            <person name="Valenzuela-Ibaceta F."/>
            <person name="Carrasco V."/>
            <person name="Lagos-Moraga S."/>
            <person name="Dietz-Vargas C."/>
            <person name="Navarro C.A."/>
            <person name="Perez-Donoso J.M."/>
        </authorList>
    </citation>
    <scope>NUCLEOTIDE SEQUENCE [LARGE SCALE GENOMIC DNA]</scope>
    <source>
        <strain evidence="2 3">EH-1B-1</strain>
    </source>
</reference>